<protein>
    <submittedName>
        <fullName evidence="1">Uncharacterized protein</fullName>
    </submittedName>
</protein>
<dbReference type="Proteomes" id="UP001057402">
    <property type="component" value="Chromosome 9"/>
</dbReference>
<evidence type="ECO:0000313" key="2">
    <source>
        <dbReference type="Proteomes" id="UP001057402"/>
    </source>
</evidence>
<name>A0ACB9MLY5_9MYRT</name>
<comment type="caution">
    <text evidence="1">The sequence shown here is derived from an EMBL/GenBank/DDBJ whole genome shotgun (WGS) entry which is preliminary data.</text>
</comment>
<keyword evidence="2" id="KW-1185">Reference proteome</keyword>
<reference evidence="2" key="1">
    <citation type="journal article" date="2023" name="Front. Plant Sci.">
        <title>Chromosomal-level genome assembly of Melastoma candidum provides insights into trichome evolution.</title>
        <authorList>
            <person name="Zhong Y."/>
            <person name="Wu W."/>
            <person name="Sun C."/>
            <person name="Zou P."/>
            <person name="Liu Y."/>
            <person name="Dai S."/>
            <person name="Zhou R."/>
        </authorList>
    </citation>
    <scope>NUCLEOTIDE SEQUENCE [LARGE SCALE GENOMIC DNA]</scope>
</reference>
<proteinExistence type="predicted"/>
<sequence length="180" mass="19976">MKPIRDRLDDLHIYNDHSDDSGMSDEEVTNESEGSEEDDWEEQEVIVHTKLSSDELNACTTSSPAPADMVSAIKGSREKQGNAPREFRVTWAPDVYEPAPMRLQDAVVRGSKQLKLPKKERMTGKEGQKGKEISRGGSSKDPTRGGGGGGKDKKKKQNHRANGRSSKSFGYQNYEDGDDY</sequence>
<dbReference type="EMBL" id="CM042888">
    <property type="protein sequence ID" value="KAI4324409.1"/>
    <property type="molecule type" value="Genomic_DNA"/>
</dbReference>
<evidence type="ECO:0000313" key="1">
    <source>
        <dbReference type="EMBL" id="KAI4324409.1"/>
    </source>
</evidence>
<gene>
    <name evidence="1" type="ORF">MLD38_029901</name>
</gene>
<accession>A0ACB9MLY5</accession>
<organism evidence="1 2">
    <name type="scientific">Melastoma candidum</name>
    <dbReference type="NCBI Taxonomy" id="119954"/>
    <lineage>
        <taxon>Eukaryota</taxon>
        <taxon>Viridiplantae</taxon>
        <taxon>Streptophyta</taxon>
        <taxon>Embryophyta</taxon>
        <taxon>Tracheophyta</taxon>
        <taxon>Spermatophyta</taxon>
        <taxon>Magnoliopsida</taxon>
        <taxon>eudicotyledons</taxon>
        <taxon>Gunneridae</taxon>
        <taxon>Pentapetalae</taxon>
        <taxon>rosids</taxon>
        <taxon>malvids</taxon>
        <taxon>Myrtales</taxon>
        <taxon>Melastomataceae</taxon>
        <taxon>Melastomatoideae</taxon>
        <taxon>Melastomateae</taxon>
        <taxon>Melastoma</taxon>
    </lineage>
</organism>